<keyword evidence="7 9" id="KW-0472">Membrane</keyword>
<keyword evidence="8 9" id="KW-0131">Cell cycle</keyword>
<dbReference type="GO" id="GO:0005886">
    <property type="term" value="C:plasma membrane"/>
    <property type="evidence" value="ECO:0007669"/>
    <property type="project" value="UniProtKB-SubCell"/>
</dbReference>
<reference evidence="12 13" key="1">
    <citation type="submission" date="2015-05" db="EMBL/GenBank/DDBJ databases">
        <title>Complete genome sequence of a sulfur-oxidizing gammaproteobacterium strain HA5.</title>
        <authorList>
            <person name="Miura A."/>
            <person name="Kojima H."/>
            <person name="Fukui M."/>
        </authorList>
    </citation>
    <scope>NUCLEOTIDE SEQUENCE [LARGE SCALE GENOMIC DNA]</scope>
    <source>
        <strain evidence="12 13">HA5</strain>
    </source>
</reference>
<comment type="function">
    <text evidence="9">Essential cell division protein. May link together the upstream cell division proteins, which are predominantly cytoplasmic, with the downstream cell division proteins, which are predominantly periplasmic. May control correct divisome assembly.</text>
</comment>
<dbReference type="Pfam" id="PF03799">
    <property type="entry name" value="FtsQ_DivIB_C"/>
    <property type="match status" value="1"/>
</dbReference>
<accession>A0A1B4XDI4</accession>
<dbReference type="PANTHER" id="PTHR35851">
    <property type="entry name" value="CELL DIVISION PROTEIN FTSQ"/>
    <property type="match status" value="1"/>
</dbReference>
<protein>
    <recommendedName>
        <fullName evidence="9">Cell division protein FtsQ</fullName>
    </recommendedName>
</protein>
<dbReference type="InParanoid" id="A0A1B4XDI4"/>
<dbReference type="GO" id="GO:0032153">
    <property type="term" value="C:cell division site"/>
    <property type="evidence" value="ECO:0007669"/>
    <property type="project" value="UniProtKB-UniRule"/>
</dbReference>
<evidence type="ECO:0000256" key="7">
    <source>
        <dbReference type="ARBA" id="ARBA00023136"/>
    </source>
</evidence>
<evidence type="ECO:0000256" key="1">
    <source>
        <dbReference type="ARBA" id="ARBA00004370"/>
    </source>
</evidence>
<evidence type="ECO:0000256" key="6">
    <source>
        <dbReference type="ARBA" id="ARBA00022989"/>
    </source>
</evidence>
<evidence type="ECO:0000256" key="2">
    <source>
        <dbReference type="ARBA" id="ARBA00022475"/>
    </source>
</evidence>
<gene>
    <name evidence="9" type="primary">ftsQ</name>
    <name evidence="12" type="ORF">SCL_0555</name>
</gene>
<dbReference type="PANTHER" id="PTHR35851:SF1">
    <property type="entry name" value="CELL DIVISION PROTEIN FTSQ"/>
    <property type="match status" value="1"/>
</dbReference>
<keyword evidence="3 9" id="KW-0997">Cell inner membrane</keyword>
<dbReference type="InterPro" id="IPR034746">
    <property type="entry name" value="POTRA"/>
</dbReference>
<organism evidence="12 13">
    <name type="scientific">Sulfuricaulis limicola</name>
    <dbReference type="NCBI Taxonomy" id="1620215"/>
    <lineage>
        <taxon>Bacteria</taxon>
        <taxon>Pseudomonadati</taxon>
        <taxon>Pseudomonadota</taxon>
        <taxon>Gammaproteobacteria</taxon>
        <taxon>Acidiferrobacterales</taxon>
        <taxon>Acidiferrobacteraceae</taxon>
        <taxon>Sulfuricaulis</taxon>
    </lineage>
</organism>
<evidence type="ECO:0000256" key="3">
    <source>
        <dbReference type="ARBA" id="ARBA00022519"/>
    </source>
</evidence>
<dbReference type="InterPro" id="IPR045335">
    <property type="entry name" value="FtsQ_C_sf"/>
</dbReference>
<keyword evidence="13" id="KW-1185">Reference proteome</keyword>
<keyword evidence="2 9" id="KW-1003">Cell membrane</keyword>
<comment type="similarity">
    <text evidence="9">Belongs to the FtsQ/DivIB family. FtsQ subfamily.</text>
</comment>
<keyword evidence="4 9" id="KW-0132">Cell division</keyword>
<dbReference type="InterPro" id="IPR005548">
    <property type="entry name" value="Cell_div_FtsQ/DivIB_C"/>
</dbReference>
<dbReference type="RefSeq" id="WP_096359769.1">
    <property type="nucleotide sequence ID" value="NZ_AP014879.1"/>
</dbReference>
<evidence type="ECO:0000256" key="5">
    <source>
        <dbReference type="ARBA" id="ARBA00022692"/>
    </source>
</evidence>
<evidence type="ECO:0000256" key="8">
    <source>
        <dbReference type="ARBA" id="ARBA00023306"/>
    </source>
</evidence>
<dbReference type="Proteomes" id="UP000243180">
    <property type="component" value="Chromosome"/>
</dbReference>
<dbReference type="GO" id="GO:0090529">
    <property type="term" value="P:cell septum assembly"/>
    <property type="evidence" value="ECO:0007669"/>
    <property type="project" value="InterPro"/>
</dbReference>
<keyword evidence="5 9" id="KW-0812">Transmembrane</keyword>
<dbReference type="Pfam" id="PF08478">
    <property type="entry name" value="POTRA_1"/>
    <property type="match status" value="1"/>
</dbReference>
<evidence type="ECO:0000256" key="10">
    <source>
        <dbReference type="SAM" id="MobiDB-lite"/>
    </source>
</evidence>
<dbReference type="OrthoDB" id="9790370at2"/>
<keyword evidence="6 9" id="KW-1133">Transmembrane helix</keyword>
<dbReference type="Gene3D" id="3.40.50.11690">
    <property type="entry name" value="Cell division protein FtsQ/DivIB"/>
    <property type="match status" value="1"/>
</dbReference>
<dbReference type="AlphaFoldDB" id="A0A1B4XDI4"/>
<proteinExistence type="inferred from homology"/>
<evidence type="ECO:0000256" key="9">
    <source>
        <dbReference type="HAMAP-Rule" id="MF_00911"/>
    </source>
</evidence>
<comment type="subunit">
    <text evidence="9">Part of a complex composed of FtsB, FtsL and FtsQ.</text>
</comment>
<dbReference type="InterPro" id="IPR013685">
    <property type="entry name" value="POTRA_FtsQ_type"/>
</dbReference>
<sequence>MSSADTTRTKNEEGISLFRAAVLLFVLLSGLLALAFGADWLLRTDNFPVRQVRFEGEFRHVTQPELEAAVVKAVQGNFFLLNLDAVKARVEALPWVYTASVRRQWPQDVYVRFTEQQLAARWGDGAFLNQAGDVVRVTLNDPVPELPRLEGPEGTGPQVLEHFRKLGQILAVVGLELERVSLTPRRVWHLELKDGMVIVLDRDQPEYKLERFARVYAQSLRDQPAKIAQVDLRYANGFAVQTAGVRAAAHREAPGRLGATGTGRTGAAKKG</sequence>
<evidence type="ECO:0000256" key="4">
    <source>
        <dbReference type="ARBA" id="ARBA00022618"/>
    </source>
</evidence>
<name>A0A1B4XDI4_9GAMM</name>
<evidence type="ECO:0000313" key="13">
    <source>
        <dbReference type="Proteomes" id="UP000243180"/>
    </source>
</evidence>
<feature type="domain" description="POTRA" evidence="11">
    <location>
        <begin position="47"/>
        <end position="116"/>
    </location>
</feature>
<dbReference type="EMBL" id="AP014879">
    <property type="protein sequence ID" value="BAV32877.1"/>
    <property type="molecule type" value="Genomic_DNA"/>
</dbReference>
<dbReference type="HAMAP" id="MF_00911">
    <property type="entry name" value="FtsQ_subfam"/>
    <property type="match status" value="1"/>
</dbReference>
<dbReference type="GO" id="GO:0043093">
    <property type="term" value="P:FtsZ-dependent cytokinesis"/>
    <property type="evidence" value="ECO:0007669"/>
    <property type="project" value="UniProtKB-UniRule"/>
</dbReference>
<comment type="subcellular location">
    <subcellularLocation>
        <location evidence="9">Cell inner membrane</location>
        <topology evidence="9">Single-pass type II membrane protein</topology>
    </subcellularLocation>
    <subcellularLocation>
        <location evidence="1">Membrane</location>
    </subcellularLocation>
    <text evidence="9">Localizes to the division septum.</text>
</comment>
<feature type="region of interest" description="Disordered" evidence="10">
    <location>
        <begin position="251"/>
        <end position="271"/>
    </location>
</feature>
<dbReference type="PROSITE" id="PS51779">
    <property type="entry name" value="POTRA"/>
    <property type="match status" value="1"/>
</dbReference>
<dbReference type="FunCoup" id="A0A1B4XDI4">
    <property type="interactions" value="85"/>
</dbReference>
<dbReference type="KEGG" id="slim:SCL_0555"/>
<evidence type="ECO:0000259" key="11">
    <source>
        <dbReference type="PROSITE" id="PS51779"/>
    </source>
</evidence>
<dbReference type="Gene3D" id="3.10.20.310">
    <property type="entry name" value="membrane protein fhac"/>
    <property type="match status" value="1"/>
</dbReference>
<evidence type="ECO:0000313" key="12">
    <source>
        <dbReference type="EMBL" id="BAV32877.1"/>
    </source>
</evidence>
<dbReference type="InterPro" id="IPR026579">
    <property type="entry name" value="FtsQ"/>
</dbReference>